<dbReference type="OMA" id="SICTENT"/>
<comment type="similarity">
    <text evidence="1 6">Belongs to the cytochrome P450 family.</text>
</comment>
<comment type="cofactor">
    <cofactor evidence="5">
        <name>heme</name>
        <dbReference type="ChEBI" id="CHEBI:30413"/>
    </cofactor>
</comment>
<dbReference type="GO" id="GO:0005506">
    <property type="term" value="F:iron ion binding"/>
    <property type="evidence" value="ECO:0007669"/>
    <property type="project" value="InterPro"/>
</dbReference>
<dbReference type="SUPFAM" id="SSF48264">
    <property type="entry name" value="Cytochrome P450"/>
    <property type="match status" value="1"/>
</dbReference>
<organism evidence="7 8">
    <name type="scientific">Orchesella cincta</name>
    <name type="common">Springtail</name>
    <name type="synonym">Podura cincta</name>
    <dbReference type="NCBI Taxonomy" id="48709"/>
    <lineage>
        <taxon>Eukaryota</taxon>
        <taxon>Metazoa</taxon>
        <taxon>Ecdysozoa</taxon>
        <taxon>Arthropoda</taxon>
        <taxon>Hexapoda</taxon>
        <taxon>Collembola</taxon>
        <taxon>Entomobryomorpha</taxon>
        <taxon>Entomobryoidea</taxon>
        <taxon>Orchesellidae</taxon>
        <taxon>Orchesellinae</taxon>
        <taxon>Orchesella</taxon>
    </lineage>
</organism>
<dbReference type="GO" id="GO:0016705">
    <property type="term" value="F:oxidoreductase activity, acting on paired donors, with incorporation or reduction of molecular oxygen"/>
    <property type="evidence" value="ECO:0007669"/>
    <property type="project" value="InterPro"/>
</dbReference>
<keyword evidence="6" id="KW-0560">Oxidoreductase</keyword>
<dbReference type="PROSITE" id="PS00086">
    <property type="entry name" value="CYTOCHROME_P450"/>
    <property type="match status" value="1"/>
</dbReference>
<dbReference type="AlphaFoldDB" id="A0A1D2MK33"/>
<keyword evidence="4 6" id="KW-0503">Monooxygenase</keyword>
<evidence type="ECO:0000256" key="6">
    <source>
        <dbReference type="RuleBase" id="RU000461"/>
    </source>
</evidence>
<dbReference type="InterPro" id="IPR002401">
    <property type="entry name" value="Cyt_P450_E_grp-I"/>
</dbReference>
<keyword evidence="2 5" id="KW-0479">Metal-binding</keyword>
<evidence type="ECO:0000256" key="2">
    <source>
        <dbReference type="ARBA" id="ARBA00022723"/>
    </source>
</evidence>
<dbReference type="STRING" id="48709.A0A1D2MK33"/>
<evidence type="ECO:0000256" key="5">
    <source>
        <dbReference type="PIRSR" id="PIRSR602401-1"/>
    </source>
</evidence>
<dbReference type="Proteomes" id="UP000094527">
    <property type="component" value="Unassembled WGS sequence"/>
</dbReference>
<dbReference type="PRINTS" id="PR00463">
    <property type="entry name" value="EP450I"/>
</dbReference>
<feature type="binding site" description="axial binding residue" evidence="5">
    <location>
        <position position="332"/>
    </location>
    <ligand>
        <name>heme</name>
        <dbReference type="ChEBI" id="CHEBI:30413"/>
    </ligand>
    <ligandPart>
        <name>Fe</name>
        <dbReference type="ChEBI" id="CHEBI:18248"/>
    </ligandPart>
</feature>
<dbReference type="GO" id="GO:0020037">
    <property type="term" value="F:heme binding"/>
    <property type="evidence" value="ECO:0007669"/>
    <property type="project" value="InterPro"/>
</dbReference>
<dbReference type="EMBL" id="LJIJ01001022">
    <property type="protein sequence ID" value="ODM93328.1"/>
    <property type="molecule type" value="Genomic_DNA"/>
</dbReference>
<protein>
    <submittedName>
        <fullName evidence="7">Cytochrome P450 1A2</fullName>
    </submittedName>
</protein>
<comment type="caution">
    <text evidence="7">The sequence shown here is derived from an EMBL/GenBank/DDBJ whole genome shotgun (WGS) entry which is preliminary data.</text>
</comment>
<dbReference type="InterPro" id="IPR036396">
    <property type="entry name" value="Cyt_P450_sf"/>
</dbReference>
<dbReference type="InterPro" id="IPR001128">
    <property type="entry name" value="Cyt_P450"/>
</dbReference>
<dbReference type="Gene3D" id="1.10.630.10">
    <property type="entry name" value="Cytochrome P450"/>
    <property type="match status" value="2"/>
</dbReference>
<dbReference type="InterPro" id="IPR017972">
    <property type="entry name" value="Cyt_P450_CS"/>
</dbReference>
<sequence>MENARYPPGPRSIQFLGKILQIRNDPLSVFQKWFEEYGPIYSIRIGAQNVIMLNDPNLVKELFSDVSSAGRTVNPITNDTGDKTGVFHSQGSVWKSQRRFTHKKLRDIGVFKDSIGELLSEESTRLINFFDKRIGQPISSTKLFNGPVVNSLWKLIAGESTDWDSPAKPKIIQYSNDMVERINRTAVSGLYFAPFLRLIAPEYFGCTKFLIASKKFHSLIKEAIKNHAEKQDSGLDNHQLPYTEAIVLETLRLSSIAPLGAPHRMTADTLFHGYFLPKDTTVISNLWAIHHDPKVWGEDVNEFRPERFLNEDESKVIRHHALMPFSTGKRKCIGEVWQPTQYSSLLHVFCKDLQFNLTPLLQFGLQNYIWACY</sequence>
<dbReference type="PANTHER" id="PTHR24300">
    <property type="entry name" value="CYTOCHROME P450 508A4-RELATED"/>
    <property type="match status" value="1"/>
</dbReference>
<keyword evidence="3 5" id="KW-0408">Iron</keyword>
<dbReference type="InterPro" id="IPR050182">
    <property type="entry name" value="Cytochrome_P450_fam2"/>
</dbReference>
<proteinExistence type="inferred from homology"/>
<evidence type="ECO:0000256" key="1">
    <source>
        <dbReference type="ARBA" id="ARBA00010617"/>
    </source>
</evidence>
<keyword evidence="8" id="KW-1185">Reference proteome</keyword>
<dbReference type="GO" id="GO:0004497">
    <property type="term" value="F:monooxygenase activity"/>
    <property type="evidence" value="ECO:0007669"/>
    <property type="project" value="UniProtKB-KW"/>
</dbReference>
<dbReference type="Pfam" id="PF00067">
    <property type="entry name" value="p450"/>
    <property type="match status" value="2"/>
</dbReference>
<reference evidence="7 8" key="1">
    <citation type="journal article" date="2016" name="Genome Biol. Evol.">
        <title>Gene Family Evolution Reflects Adaptation to Soil Environmental Stressors in the Genome of the Collembolan Orchesella cincta.</title>
        <authorList>
            <person name="Faddeeva-Vakhrusheva A."/>
            <person name="Derks M.F."/>
            <person name="Anvar S.Y."/>
            <person name="Agamennone V."/>
            <person name="Suring W."/>
            <person name="Smit S."/>
            <person name="van Straalen N.M."/>
            <person name="Roelofs D."/>
        </authorList>
    </citation>
    <scope>NUCLEOTIDE SEQUENCE [LARGE SCALE GENOMIC DNA]</scope>
    <source>
        <tissue evidence="7">Mixed pool</tissue>
    </source>
</reference>
<gene>
    <name evidence="7" type="ORF">Ocin01_13356</name>
</gene>
<evidence type="ECO:0000313" key="8">
    <source>
        <dbReference type="Proteomes" id="UP000094527"/>
    </source>
</evidence>
<evidence type="ECO:0000313" key="7">
    <source>
        <dbReference type="EMBL" id="ODM93328.1"/>
    </source>
</evidence>
<dbReference type="OrthoDB" id="1055148at2759"/>
<accession>A0A1D2MK33</accession>
<evidence type="ECO:0000256" key="3">
    <source>
        <dbReference type="ARBA" id="ARBA00023004"/>
    </source>
</evidence>
<name>A0A1D2MK33_ORCCI</name>
<keyword evidence="5 6" id="KW-0349">Heme</keyword>
<evidence type="ECO:0000256" key="4">
    <source>
        <dbReference type="ARBA" id="ARBA00023033"/>
    </source>
</evidence>